<dbReference type="InterPro" id="IPR016155">
    <property type="entry name" value="Mopterin_synth/thiamin_S_b"/>
</dbReference>
<evidence type="ECO:0000313" key="1">
    <source>
        <dbReference type="EMBL" id="NKY21655.1"/>
    </source>
</evidence>
<name>A0A7X6QY17_9CELL</name>
<dbReference type="CDD" id="cd17040">
    <property type="entry name" value="Ubl_MoaD_like"/>
    <property type="match status" value="1"/>
</dbReference>
<dbReference type="InterPro" id="IPR012675">
    <property type="entry name" value="Beta-grasp_dom_sf"/>
</dbReference>
<comment type="caution">
    <text evidence="1">The sequence shown here is derived from an EMBL/GenBank/DDBJ whole genome shotgun (WGS) entry which is preliminary data.</text>
</comment>
<dbReference type="EMBL" id="JAAXOX010000001">
    <property type="protein sequence ID" value="NKY21655.1"/>
    <property type="molecule type" value="Genomic_DNA"/>
</dbReference>
<evidence type="ECO:0000313" key="2">
    <source>
        <dbReference type="Proteomes" id="UP000581206"/>
    </source>
</evidence>
<dbReference type="AlphaFoldDB" id="A0A7X6QY17"/>
<dbReference type="Gene3D" id="3.10.20.30">
    <property type="match status" value="1"/>
</dbReference>
<proteinExistence type="predicted"/>
<dbReference type="InterPro" id="IPR003749">
    <property type="entry name" value="ThiS/MoaD-like"/>
</dbReference>
<dbReference type="SUPFAM" id="SSF54285">
    <property type="entry name" value="MoaD/ThiS"/>
    <property type="match status" value="1"/>
</dbReference>
<gene>
    <name evidence="1" type="ORF">HGA03_03140</name>
</gene>
<reference evidence="1 2" key="1">
    <citation type="submission" date="2020-04" db="EMBL/GenBank/DDBJ databases">
        <title>MicrobeNet Type strains.</title>
        <authorList>
            <person name="Nicholson A.C."/>
        </authorList>
    </citation>
    <scope>NUCLEOTIDE SEQUENCE [LARGE SCALE GENOMIC DNA]</scope>
    <source>
        <strain evidence="1 2">ATCC BAA-788</strain>
    </source>
</reference>
<organism evidence="1 2">
    <name type="scientific">Cellulomonas denverensis</name>
    <dbReference type="NCBI Taxonomy" id="264297"/>
    <lineage>
        <taxon>Bacteria</taxon>
        <taxon>Bacillati</taxon>
        <taxon>Actinomycetota</taxon>
        <taxon>Actinomycetes</taxon>
        <taxon>Micrococcales</taxon>
        <taxon>Cellulomonadaceae</taxon>
        <taxon>Cellulomonas</taxon>
    </lineage>
</organism>
<accession>A0A7X6QY17</accession>
<keyword evidence="2" id="KW-1185">Reference proteome</keyword>
<dbReference type="Proteomes" id="UP000581206">
    <property type="component" value="Unassembled WGS sequence"/>
</dbReference>
<sequence>MTLRYFAGAGAAAGVPEERVSAPEGSTVADLIADACDRLGPGLARVAPACSVLVDGELDAERGTVPADGATVDLLPPFAGG</sequence>
<dbReference type="Pfam" id="PF02597">
    <property type="entry name" value="ThiS"/>
    <property type="match status" value="1"/>
</dbReference>
<protein>
    <submittedName>
        <fullName evidence="1">MoaD/ThiS family protein</fullName>
    </submittedName>
</protein>